<sequence>MATWSVKAQQLSYIFRSYIQSFIEFIGTLGPKYILYHLILFISYVLCFVYLYKPNTEMASVFLFFLLHIVFLFFVVSYRITLPTFNIPTWQVWQGGLKASFTTNSVGDKVAGRVWDITQLFNINYAEYSIVFITIGWVLLSLAFTWLLPVYIKIYQAYIPLEKDMTFGEMETFKESLIRWLIGSTVLLWLFYIVQNIKNWSLIQNFMTKHRVVNSFIIALATFLITSSVYSLQLSRYISKNIHTILTPT</sequence>
<reference evidence="2" key="1">
    <citation type="journal article" date="2020" name="Nature">
        <title>Giant virus diversity and host interactions through global metagenomics.</title>
        <authorList>
            <person name="Schulz F."/>
            <person name="Roux S."/>
            <person name="Paez-Espino D."/>
            <person name="Jungbluth S."/>
            <person name="Walsh D.A."/>
            <person name="Denef V.J."/>
            <person name="McMahon K.D."/>
            <person name="Konstantinidis K.T."/>
            <person name="Eloe-Fadrosh E.A."/>
            <person name="Kyrpides N.C."/>
            <person name="Woyke T."/>
        </authorList>
    </citation>
    <scope>NUCLEOTIDE SEQUENCE</scope>
    <source>
        <strain evidence="2">GVMAG-M-3300023184-68</strain>
    </source>
</reference>
<proteinExistence type="predicted"/>
<feature type="transmembrane region" description="Helical" evidence="1">
    <location>
        <begin position="214"/>
        <end position="232"/>
    </location>
</feature>
<feature type="transmembrane region" description="Helical" evidence="1">
    <location>
        <begin position="176"/>
        <end position="194"/>
    </location>
</feature>
<keyword evidence="1" id="KW-1133">Transmembrane helix</keyword>
<name>A0A6C0IC16_9ZZZZ</name>
<evidence type="ECO:0000256" key="1">
    <source>
        <dbReference type="SAM" id="Phobius"/>
    </source>
</evidence>
<keyword evidence="1" id="KW-0812">Transmembrane</keyword>
<evidence type="ECO:0000313" key="2">
    <source>
        <dbReference type="EMBL" id="QHT90564.1"/>
    </source>
</evidence>
<dbReference type="AlphaFoldDB" id="A0A6C0IC16"/>
<keyword evidence="1" id="KW-0472">Membrane</keyword>
<accession>A0A6C0IC16</accession>
<dbReference type="EMBL" id="MN740155">
    <property type="protein sequence ID" value="QHT90564.1"/>
    <property type="molecule type" value="Genomic_DNA"/>
</dbReference>
<organism evidence="2">
    <name type="scientific">viral metagenome</name>
    <dbReference type="NCBI Taxonomy" id="1070528"/>
    <lineage>
        <taxon>unclassified sequences</taxon>
        <taxon>metagenomes</taxon>
        <taxon>organismal metagenomes</taxon>
    </lineage>
</organism>
<feature type="transmembrane region" description="Helical" evidence="1">
    <location>
        <begin position="34"/>
        <end position="52"/>
    </location>
</feature>
<protein>
    <submittedName>
        <fullName evidence="2">Uncharacterized protein</fullName>
    </submittedName>
</protein>
<feature type="transmembrane region" description="Helical" evidence="1">
    <location>
        <begin position="130"/>
        <end position="155"/>
    </location>
</feature>
<feature type="transmembrane region" description="Helical" evidence="1">
    <location>
        <begin position="59"/>
        <end position="80"/>
    </location>
</feature>